<evidence type="ECO:0000256" key="2">
    <source>
        <dbReference type="ARBA" id="ARBA00039743"/>
    </source>
</evidence>
<dbReference type="InterPro" id="IPR016092">
    <property type="entry name" value="ATAP"/>
</dbReference>
<dbReference type="PANTHER" id="PTHR10072:SF41">
    <property type="entry name" value="IRON-SULFUR CLUSTER ASSEMBLY 1 HOMOLOG, MITOCHONDRIAL"/>
    <property type="match status" value="1"/>
</dbReference>
<evidence type="ECO:0000259" key="3">
    <source>
        <dbReference type="Pfam" id="PF01521"/>
    </source>
</evidence>
<evidence type="ECO:0000313" key="4">
    <source>
        <dbReference type="EMBL" id="CAD7224468.1"/>
    </source>
</evidence>
<protein>
    <recommendedName>
        <fullName evidence="2">Iron-sulfur cluster assembly 1 homolog, mitochondrial</fullName>
    </recommendedName>
</protein>
<dbReference type="Gene3D" id="2.60.300.12">
    <property type="entry name" value="HesB-like domain"/>
    <property type="match status" value="1"/>
</dbReference>
<dbReference type="GO" id="GO:0005739">
    <property type="term" value="C:mitochondrion"/>
    <property type="evidence" value="ECO:0007669"/>
    <property type="project" value="TreeGrafter"/>
</dbReference>
<dbReference type="InterPro" id="IPR000361">
    <property type="entry name" value="ATAP_core_dom"/>
</dbReference>
<dbReference type="EMBL" id="OB660375">
    <property type="protein sequence ID" value="CAD7224468.1"/>
    <property type="molecule type" value="Genomic_DNA"/>
</dbReference>
<dbReference type="InterPro" id="IPR050322">
    <property type="entry name" value="Fe-S_cluster_asmbl/transfer"/>
</dbReference>
<dbReference type="NCBIfam" id="TIGR00049">
    <property type="entry name" value="iron-sulfur cluster assembly accessory protein"/>
    <property type="match status" value="1"/>
</dbReference>
<dbReference type="PANTHER" id="PTHR10072">
    <property type="entry name" value="IRON-SULFUR CLUSTER ASSEMBLY PROTEIN"/>
    <property type="match status" value="1"/>
</dbReference>
<proteinExistence type="inferred from homology"/>
<gene>
    <name evidence="4" type="ORF">CTOB1V02_LOCUS2425</name>
</gene>
<dbReference type="GO" id="GO:0051537">
    <property type="term" value="F:2 iron, 2 sulfur cluster binding"/>
    <property type="evidence" value="ECO:0007669"/>
    <property type="project" value="TreeGrafter"/>
</dbReference>
<dbReference type="InterPro" id="IPR035903">
    <property type="entry name" value="HesB-like_dom_sf"/>
</dbReference>
<dbReference type="GO" id="GO:0016226">
    <property type="term" value="P:iron-sulfur cluster assembly"/>
    <property type="evidence" value="ECO:0007669"/>
    <property type="project" value="InterPro"/>
</dbReference>
<organism evidence="4">
    <name type="scientific">Cyprideis torosa</name>
    <dbReference type="NCBI Taxonomy" id="163714"/>
    <lineage>
        <taxon>Eukaryota</taxon>
        <taxon>Metazoa</taxon>
        <taxon>Ecdysozoa</taxon>
        <taxon>Arthropoda</taxon>
        <taxon>Crustacea</taxon>
        <taxon>Oligostraca</taxon>
        <taxon>Ostracoda</taxon>
        <taxon>Podocopa</taxon>
        <taxon>Podocopida</taxon>
        <taxon>Cytherocopina</taxon>
        <taxon>Cytheroidea</taxon>
        <taxon>Cytherideidae</taxon>
        <taxon>Cyprideis</taxon>
    </lineage>
</organism>
<dbReference type="OrthoDB" id="333486at2759"/>
<comment type="similarity">
    <text evidence="1">Belongs to the HesB/IscA family.</text>
</comment>
<dbReference type="Pfam" id="PF01521">
    <property type="entry name" value="Fe-S_biosyn"/>
    <property type="match status" value="1"/>
</dbReference>
<accession>A0A7R8ZLG6</accession>
<dbReference type="AlphaFoldDB" id="A0A7R8ZLG6"/>
<evidence type="ECO:0000256" key="1">
    <source>
        <dbReference type="ARBA" id="ARBA00006718"/>
    </source>
</evidence>
<sequence length="216" mass="23985">MASCRSLQFLFHGTLPRFVTRQPITEIFRHGSHCLVCSSRHRFFTTSPSSLTAKGLGSASVKKGPRTAAPRRAALTLTPAAVQRIRELCEQQEGVLGVKIGVKQRGCNGLSYTLDYALEKGRFDEVVEQDGARVLIDAKAQLTLLGTEMDFQKTKLSSEFIFINPNIKDLIPCDPIRSHPISCDPIRSLQIPSDPMRSLPIPSDPILFLKFFLMIS</sequence>
<feature type="domain" description="Core" evidence="3">
    <location>
        <begin position="75"/>
        <end position="173"/>
    </location>
</feature>
<name>A0A7R8ZLG6_9CRUS</name>
<reference evidence="4" key="1">
    <citation type="submission" date="2020-11" db="EMBL/GenBank/DDBJ databases">
        <authorList>
            <person name="Tran Van P."/>
        </authorList>
    </citation>
    <scope>NUCLEOTIDE SEQUENCE</scope>
</reference>
<dbReference type="SUPFAM" id="SSF89360">
    <property type="entry name" value="HesB-like domain"/>
    <property type="match status" value="1"/>
</dbReference>